<name>A0A507R6S5_MONPU</name>
<sequence>MDCGSAGTVSGVDPKFLSDWQADTSAFAFPPWDNPSEWDTSQESSPDADFPDPASLTGSLNGDRPDINLLDRASDFLSTNFSSQDTSPERFGLAEAPIETKGSCDVSPRTLSSTTDENIETWQQFRLLPSLPAGMPPEAQYLYPYSKGRRSPTNPVVVEDVGELAQSQGIPDAQPIMPFQSIPQTFPIVSGPWSNAAQPTTAENMALAPESVPLSVEPEMEAKDGQNLDGFQDALRSLDWRWFSNPDARLSANPGAISFSTLPQDLAFQQDGQSGSSDSPQHTSKSSSIAGDVPGIYDFPYLTTGVDMTAFPEQQQLSDESDSQDVKWKNTPQIDSLPDVSHPRSSTNAPTFINETPSESLIRCFPSRPGTASSAAKRAAVDRIPLSLHSVITARKRRQRNSTSSLELPQQPKPLQIVQEDGQGGSIASADFVSPPRGARRKGPLSTIGRANAGLRRKNKDTCVQCRLNKRKCDGHSPCDACRPTLHEQPCARACFANIVEYGTCNYISQRAINHPTIDGSGRVRIEIPSSFDLNDLLSFLSERQGRFNIRATQAWGSLYVLDLGETYRFLKSLSEYNGNSRSSFLEFIDRRLVESKDKSKNWLSCLRDCDPMNHVYALLSQWNNMPSRAKYSFVPLRPGAEEQPMDTSNPEHKREILLAAQLSRIFCRMLEVEGFRKLERDFYNIKWKQISHDTHVRFLSELGHILLSLRWRVSWWKRLGDGGKEPDPSKQHYVDRVELLCRILYVYYTCVLAKLPSWSISDVPKGIWSTYADTEKAIWDDYPLDPTDAGFQNWMARGREIIEEAGIVKRFAKN</sequence>
<protein>
    <recommendedName>
        <fullName evidence="5">Zn(2)-C6 fungal-type domain-containing protein</fullName>
    </recommendedName>
</protein>
<reference evidence="6 7" key="1">
    <citation type="submission" date="2019-06" db="EMBL/GenBank/DDBJ databases">
        <title>Wine fermentation using esterase from Monascus purpureus.</title>
        <authorList>
            <person name="Geng C."/>
            <person name="Zhang Y."/>
        </authorList>
    </citation>
    <scope>NUCLEOTIDE SEQUENCE [LARGE SCALE GENOMIC DNA]</scope>
    <source>
        <strain evidence="6">HQ1</strain>
    </source>
</reference>
<evidence type="ECO:0000259" key="5">
    <source>
        <dbReference type="PROSITE" id="PS00463"/>
    </source>
</evidence>
<dbReference type="OrthoDB" id="5425448at2759"/>
<dbReference type="PROSITE" id="PS00463">
    <property type="entry name" value="ZN2_CY6_FUNGAL_1"/>
    <property type="match status" value="1"/>
</dbReference>
<keyword evidence="1" id="KW-0805">Transcription regulation</keyword>
<feature type="region of interest" description="Disordered" evidence="4">
    <location>
        <begin position="314"/>
        <end position="354"/>
    </location>
</feature>
<dbReference type="PANTHER" id="PTHR35392:SF4">
    <property type="entry name" value="ZN(II)2CYS6 TRANSCRIPTION FACTOR (EUROFUNG)"/>
    <property type="match status" value="1"/>
</dbReference>
<evidence type="ECO:0000256" key="3">
    <source>
        <dbReference type="ARBA" id="ARBA00023242"/>
    </source>
</evidence>
<feature type="domain" description="Zn(2)-C6 fungal-type" evidence="5">
    <location>
        <begin position="462"/>
        <end position="491"/>
    </location>
</feature>
<gene>
    <name evidence="6" type="ORF">MPDQ_003036</name>
</gene>
<evidence type="ECO:0000313" key="6">
    <source>
        <dbReference type="EMBL" id="TQB77398.1"/>
    </source>
</evidence>
<feature type="region of interest" description="Disordered" evidence="4">
    <location>
        <begin position="394"/>
        <end position="414"/>
    </location>
</feature>
<evidence type="ECO:0000256" key="4">
    <source>
        <dbReference type="SAM" id="MobiDB-lite"/>
    </source>
</evidence>
<feature type="compositionally biased region" description="Low complexity" evidence="4">
    <location>
        <begin position="269"/>
        <end position="281"/>
    </location>
</feature>
<dbReference type="GO" id="GO:0008270">
    <property type="term" value="F:zinc ion binding"/>
    <property type="evidence" value="ECO:0007669"/>
    <property type="project" value="InterPro"/>
</dbReference>
<comment type="caution">
    <text evidence="6">The sequence shown here is derived from an EMBL/GenBank/DDBJ whole genome shotgun (WGS) entry which is preliminary data.</text>
</comment>
<dbReference type="InterPro" id="IPR052973">
    <property type="entry name" value="Fungal_sec-metab_reg_TF"/>
</dbReference>
<organism evidence="6 7">
    <name type="scientific">Monascus purpureus</name>
    <name type="common">Red mold</name>
    <name type="synonym">Monascus anka</name>
    <dbReference type="NCBI Taxonomy" id="5098"/>
    <lineage>
        <taxon>Eukaryota</taxon>
        <taxon>Fungi</taxon>
        <taxon>Dikarya</taxon>
        <taxon>Ascomycota</taxon>
        <taxon>Pezizomycotina</taxon>
        <taxon>Eurotiomycetes</taxon>
        <taxon>Eurotiomycetidae</taxon>
        <taxon>Eurotiales</taxon>
        <taxon>Aspergillaceae</taxon>
        <taxon>Monascus</taxon>
    </lineage>
</organism>
<dbReference type="CDD" id="cd00067">
    <property type="entry name" value="GAL4"/>
    <property type="match status" value="1"/>
</dbReference>
<dbReference type="EMBL" id="VIFY01000002">
    <property type="protein sequence ID" value="TQB77398.1"/>
    <property type="molecule type" value="Genomic_DNA"/>
</dbReference>
<feature type="compositionally biased region" description="Polar residues" evidence="4">
    <location>
        <begin position="343"/>
        <end position="354"/>
    </location>
</feature>
<dbReference type="AlphaFoldDB" id="A0A507R6S5"/>
<keyword evidence="2" id="KW-0804">Transcription</keyword>
<keyword evidence="7" id="KW-1185">Reference proteome</keyword>
<proteinExistence type="predicted"/>
<accession>A0A507R6S5</accession>
<keyword evidence="3" id="KW-0539">Nucleus</keyword>
<dbReference type="GO" id="GO:0000981">
    <property type="term" value="F:DNA-binding transcription factor activity, RNA polymerase II-specific"/>
    <property type="evidence" value="ECO:0007669"/>
    <property type="project" value="InterPro"/>
</dbReference>
<dbReference type="Proteomes" id="UP000319663">
    <property type="component" value="Unassembled WGS sequence"/>
</dbReference>
<dbReference type="InterPro" id="IPR001138">
    <property type="entry name" value="Zn2Cys6_DnaBD"/>
</dbReference>
<feature type="region of interest" description="Disordered" evidence="4">
    <location>
        <begin position="27"/>
        <end position="67"/>
    </location>
</feature>
<evidence type="ECO:0000313" key="7">
    <source>
        <dbReference type="Proteomes" id="UP000319663"/>
    </source>
</evidence>
<evidence type="ECO:0000256" key="1">
    <source>
        <dbReference type="ARBA" id="ARBA00023015"/>
    </source>
</evidence>
<feature type="region of interest" description="Disordered" evidence="4">
    <location>
        <begin position="427"/>
        <end position="447"/>
    </location>
</feature>
<feature type="region of interest" description="Disordered" evidence="4">
    <location>
        <begin position="268"/>
        <end position="291"/>
    </location>
</feature>
<evidence type="ECO:0000256" key="2">
    <source>
        <dbReference type="ARBA" id="ARBA00023163"/>
    </source>
</evidence>
<dbReference type="PANTHER" id="PTHR35392">
    <property type="entry name" value="ZN(II)2CYS6 TRANSCRIPTION FACTOR (EUROFUNG)-RELATED-RELATED"/>
    <property type="match status" value="1"/>
</dbReference>